<dbReference type="GO" id="GO:0005524">
    <property type="term" value="F:ATP binding"/>
    <property type="evidence" value="ECO:0007669"/>
    <property type="project" value="UniProtKB-UniRule"/>
</dbReference>
<comment type="function">
    <text evidence="1 13">Transfers the gamma-phosphate of ATP to the 4'-position of a tetraacyldisaccharide 1-phosphate intermediate (termed DS-1-P) to form tetraacyldisaccharide 1,4'-bis-phosphate (lipid IVA).</text>
</comment>
<proteinExistence type="inferred from homology"/>
<dbReference type="AlphaFoldDB" id="A0A5S5CYG6"/>
<dbReference type="Proteomes" id="UP000325105">
    <property type="component" value="Unassembled WGS sequence"/>
</dbReference>
<organism evidence="14 15">
    <name type="scientific">Sphingobacterium allocomposti</name>
    <dbReference type="NCBI Taxonomy" id="415956"/>
    <lineage>
        <taxon>Bacteria</taxon>
        <taxon>Pseudomonadati</taxon>
        <taxon>Bacteroidota</taxon>
        <taxon>Sphingobacteriia</taxon>
        <taxon>Sphingobacteriales</taxon>
        <taxon>Sphingobacteriaceae</taxon>
        <taxon>Sphingobacterium</taxon>
    </lineage>
</organism>
<evidence type="ECO:0000313" key="15">
    <source>
        <dbReference type="Proteomes" id="UP000325105"/>
    </source>
</evidence>
<reference evidence="14 15" key="1">
    <citation type="submission" date="2019-07" db="EMBL/GenBank/DDBJ databases">
        <title>Genomic Encyclopedia of Archaeal and Bacterial Type Strains, Phase II (KMG-II): from individual species to whole genera.</title>
        <authorList>
            <person name="Goeker M."/>
        </authorList>
    </citation>
    <scope>NUCLEOTIDE SEQUENCE [LARGE SCALE GENOMIC DNA]</scope>
    <source>
        <strain evidence="14 15">DSM 18850</strain>
    </source>
</reference>
<dbReference type="GO" id="GO:0009244">
    <property type="term" value="P:lipopolysaccharide core region biosynthetic process"/>
    <property type="evidence" value="ECO:0007669"/>
    <property type="project" value="TreeGrafter"/>
</dbReference>
<keyword evidence="9 13" id="KW-0418">Kinase</keyword>
<evidence type="ECO:0000313" key="14">
    <source>
        <dbReference type="EMBL" id="TYP88820.1"/>
    </source>
</evidence>
<comment type="caution">
    <text evidence="14">The sequence shown here is derived from an EMBL/GenBank/DDBJ whole genome shotgun (WGS) entry which is preliminary data.</text>
</comment>
<dbReference type="SUPFAM" id="SSF52540">
    <property type="entry name" value="P-loop containing nucleoside triphosphate hydrolases"/>
    <property type="match status" value="1"/>
</dbReference>
<keyword evidence="8 13" id="KW-0547">Nucleotide-binding</keyword>
<evidence type="ECO:0000256" key="2">
    <source>
        <dbReference type="ARBA" id="ARBA00004870"/>
    </source>
</evidence>
<keyword evidence="6 13" id="KW-0441">Lipid A biosynthesis</keyword>
<evidence type="ECO:0000256" key="6">
    <source>
        <dbReference type="ARBA" id="ARBA00022556"/>
    </source>
</evidence>
<evidence type="ECO:0000256" key="8">
    <source>
        <dbReference type="ARBA" id="ARBA00022741"/>
    </source>
</evidence>
<evidence type="ECO:0000256" key="5">
    <source>
        <dbReference type="ARBA" id="ARBA00022516"/>
    </source>
</evidence>
<dbReference type="GO" id="GO:0009245">
    <property type="term" value="P:lipid A biosynthetic process"/>
    <property type="evidence" value="ECO:0007669"/>
    <property type="project" value="UniProtKB-UniRule"/>
</dbReference>
<dbReference type="HAMAP" id="MF_00409">
    <property type="entry name" value="LpxK"/>
    <property type="match status" value="1"/>
</dbReference>
<dbReference type="GO" id="GO:0009029">
    <property type="term" value="F:lipid-A 4'-kinase activity"/>
    <property type="evidence" value="ECO:0007669"/>
    <property type="project" value="UniProtKB-UniRule"/>
</dbReference>
<dbReference type="OrthoDB" id="9766423at2"/>
<accession>A0A5S5CYG6</accession>
<evidence type="ECO:0000256" key="4">
    <source>
        <dbReference type="ARBA" id="ARBA00016436"/>
    </source>
</evidence>
<keyword evidence="5 13" id="KW-0444">Lipid biosynthesis</keyword>
<keyword evidence="10 13" id="KW-0067">ATP-binding</keyword>
<evidence type="ECO:0000256" key="11">
    <source>
        <dbReference type="ARBA" id="ARBA00023098"/>
    </source>
</evidence>
<gene>
    <name evidence="13" type="primary">lpxK</name>
    <name evidence="14" type="ORF">BC792_12926</name>
</gene>
<protein>
    <recommendedName>
        <fullName evidence="4 13">Tetraacyldisaccharide 4'-kinase</fullName>
        <ecNumber evidence="3 13">2.7.1.130</ecNumber>
    </recommendedName>
    <alternativeName>
        <fullName evidence="12 13">Lipid A 4'-kinase</fullName>
    </alternativeName>
</protein>
<dbReference type="InterPro" id="IPR027417">
    <property type="entry name" value="P-loop_NTPase"/>
</dbReference>
<dbReference type="Pfam" id="PF02606">
    <property type="entry name" value="LpxK"/>
    <property type="match status" value="1"/>
</dbReference>
<dbReference type="NCBIfam" id="TIGR00682">
    <property type="entry name" value="lpxK"/>
    <property type="match status" value="1"/>
</dbReference>
<keyword evidence="11 13" id="KW-0443">Lipid metabolism</keyword>
<evidence type="ECO:0000256" key="1">
    <source>
        <dbReference type="ARBA" id="ARBA00002274"/>
    </source>
</evidence>
<evidence type="ECO:0000256" key="12">
    <source>
        <dbReference type="ARBA" id="ARBA00029757"/>
    </source>
</evidence>
<dbReference type="PANTHER" id="PTHR42724">
    <property type="entry name" value="TETRAACYLDISACCHARIDE 4'-KINASE"/>
    <property type="match status" value="1"/>
</dbReference>
<evidence type="ECO:0000256" key="9">
    <source>
        <dbReference type="ARBA" id="ARBA00022777"/>
    </source>
</evidence>
<evidence type="ECO:0000256" key="10">
    <source>
        <dbReference type="ARBA" id="ARBA00022840"/>
    </source>
</evidence>
<keyword evidence="15" id="KW-1185">Reference proteome</keyword>
<dbReference type="RefSeq" id="WP_148910154.1">
    <property type="nucleotide sequence ID" value="NZ_VNHX01000029.1"/>
</dbReference>
<sequence>MIHVVRWLLLPVSLLYAAVVWLRNRMYDLQILKSTSFDLPVVVIGNLAVGGTGKSPMTEYVLSTLKQRRNIAVVSRGYGRKTKGFRIVKTTDQSVSVGDEPLQIKRKFPETEVIVCEDRVLAIKQLRDTVDGVLLDDAFQHRALKPSFVILLFDYASLLQPILPLPTGNFRDTLVESRRSDVIVVTKCPDHVDPSVKSVIASRLSRYSHSPIFYAKTAYGHLKNAQGAHFDDKLLADTHVLLVTGIANPKPMASYLTQRVKNVKHLRYNDHHHFTQREFTEISNTFRKIGREQKIIVTTEKDFQRIPSSFLDRHPVYFLPIEQAILFGEAPQLNTEIEKAFQSGSVN</sequence>
<dbReference type="InterPro" id="IPR003758">
    <property type="entry name" value="LpxK"/>
</dbReference>
<evidence type="ECO:0000256" key="7">
    <source>
        <dbReference type="ARBA" id="ARBA00022679"/>
    </source>
</evidence>
<comment type="caution">
    <text evidence="13">Lacks conserved residue(s) required for the propagation of feature annotation.</text>
</comment>
<comment type="similarity">
    <text evidence="13">Belongs to the LpxK family.</text>
</comment>
<dbReference type="UniPathway" id="UPA00359">
    <property type="reaction ID" value="UER00482"/>
</dbReference>
<keyword evidence="7 13" id="KW-0808">Transferase</keyword>
<dbReference type="EC" id="2.7.1.130" evidence="3 13"/>
<evidence type="ECO:0000256" key="13">
    <source>
        <dbReference type="HAMAP-Rule" id="MF_00409"/>
    </source>
</evidence>
<evidence type="ECO:0000256" key="3">
    <source>
        <dbReference type="ARBA" id="ARBA00012071"/>
    </source>
</evidence>
<comment type="pathway">
    <text evidence="2 13">Glycolipid biosynthesis; lipid IV(A) biosynthesis; lipid IV(A) from (3R)-3-hydroxytetradecanoyl-[acyl-carrier-protein] and UDP-N-acetyl-alpha-D-glucosamine: step 6/6.</text>
</comment>
<comment type="catalytic activity">
    <reaction evidence="13">
        <text>a lipid A disaccharide + ATP = a lipid IVA + ADP + H(+)</text>
        <dbReference type="Rhea" id="RHEA:67840"/>
        <dbReference type="ChEBI" id="CHEBI:15378"/>
        <dbReference type="ChEBI" id="CHEBI:30616"/>
        <dbReference type="ChEBI" id="CHEBI:176343"/>
        <dbReference type="ChEBI" id="CHEBI:176425"/>
        <dbReference type="ChEBI" id="CHEBI:456216"/>
        <dbReference type="EC" id="2.7.1.130"/>
    </reaction>
</comment>
<name>A0A5S5CYG6_9SPHI</name>
<dbReference type="PANTHER" id="PTHR42724:SF1">
    <property type="entry name" value="TETRAACYLDISACCHARIDE 4'-KINASE, MITOCHONDRIAL-RELATED"/>
    <property type="match status" value="1"/>
</dbReference>
<dbReference type="GO" id="GO:0005886">
    <property type="term" value="C:plasma membrane"/>
    <property type="evidence" value="ECO:0007669"/>
    <property type="project" value="TreeGrafter"/>
</dbReference>
<dbReference type="EMBL" id="VNHX01000029">
    <property type="protein sequence ID" value="TYP88820.1"/>
    <property type="molecule type" value="Genomic_DNA"/>
</dbReference>